<dbReference type="InterPro" id="IPR002397">
    <property type="entry name" value="Cyt_P450_B"/>
</dbReference>
<dbReference type="GO" id="GO:0020037">
    <property type="term" value="F:heme binding"/>
    <property type="evidence" value="ECO:0007669"/>
    <property type="project" value="InterPro"/>
</dbReference>
<dbReference type="GO" id="GO:0004497">
    <property type="term" value="F:monooxygenase activity"/>
    <property type="evidence" value="ECO:0007669"/>
    <property type="project" value="UniProtKB-KW"/>
</dbReference>
<dbReference type="EMBL" id="CAEZZA010000001">
    <property type="protein sequence ID" value="CAB4735812.1"/>
    <property type="molecule type" value="Genomic_DNA"/>
</dbReference>
<dbReference type="PROSITE" id="PS00086">
    <property type="entry name" value="CYTOCHROME_P450"/>
    <property type="match status" value="1"/>
</dbReference>
<dbReference type="SUPFAM" id="SSF48264">
    <property type="entry name" value="Cytochrome P450"/>
    <property type="match status" value="1"/>
</dbReference>
<organism evidence="7">
    <name type="scientific">freshwater metagenome</name>
    <dbReference type="NCBI Taxonomy" id="449393"/>
    <lineage>
        <taxon>unclassified sequences</taxon>
        <taxon>metagenomes</taxon>
        <taxon>ecological metagenomes</taxon>
    </lineage>
</organism>
<keyword evidence="6" id="KW-0503">Monooxygenase</keyword>
<gene>
    <name evidence="7" type="ORF">UFOPK2809_00016</name>
</gene>
<dbReference type="PANTHER" id="PTHR46696">
    <property type="entry name" value="P450, PUTATIVE (EUROFUNG)-RELATED"/>
    <property type="match status" value="1"/>
</dbReference>
<protein>
    <submittedName>
        <fullName evidence="7">Unannotated protein</fullName>
    </submittedName>
</protein>
<keyword evidence="2" id="KW-0349">Heme</keyword>
<evidence type="ECO:0000256" key="3">
    <source>
        <dbReference type="ARBA" id="ARBA00022723"/>
    </source>
</evidence>
<dbReference type="FunFam" id="1.10.630.10:FF:000018">
    <property type="entry name" value="Cytochrome P450 monooxygenase"/>
    <property type="match status" value="1"/>
</dbReference>
<dbReference type="CDD" id="cd20625">
    <property type="entry name" value="CYP164-like"/>
    <property type="match status" value="1"/>
</dbReference>
<evidence type="ECO:0000256" key="2">
    <source>
        <dbReference type="ARBA" id="ARBA00022617"/>
    </source>
</evidence>
<dbReference type="PRINTS" id="PR00359">
    <property type="entry name" value="BP450"/>
</dbReference>
<dbReference type="Pfam" id="PF00067">
    <property type="entry name" value="p450"/>
    <property type="match status" value="1"/>
</dbReference>
<keyword evidence="3" id="KW-0479">Metal-binding</keyword>
<evidence type="ECO:0000256" key="1">
    <source>
        <dbReference type="ARBA" id="ARBA00010617"/>
    </source>
</evidence>
<keyword evidence="5" id="KW-0408">Iron</keyword>
<accession>A0A6J6SLS9</accession>
<reference evidence="7" key="1">
    <citation type="submission" date="2020-05" db="EMBL/GenBank/DDBJ databases">
        <authorList>
            <person name="Chiriac C."/>
            <person name="Salcher M."/>
            <person name="Ghai R."/>
            <person name="Kavagutti S V."/>
        </authorList>
    </citation>
    <scope>NUCLEOTIDE SEQUENCE</scope>
</reference>
<evidence type="ECO:0000256" key="4">
    <source>
        <dbReference type="ARBA" id="ARBA00023002"/>
    </source>
</evidence>
<name>A0A6J6SLS9_9ZZZZ</name>
<keyword evidence="4" id="KW-0560">Oxidoreductase</keyword>
<dbReference type="InterPro" id="IPR001128">
    <property type="entry name" value="Cyt_P450"/>
</dbReference>
<evidence type="ECO:0000256" key="5">
    <source>
        <dbReference type="ARBA" id="ARBA00023004"/>
    </source>
</evidence>
<proteinExistence type="inferred from homology"/>
<evidence type="ECO:0000313" key="7">
    <source>
        <dbReference type="EMBL" id="CAB4735812.1"/>
    </source>
</evidence>
<dbReference type="PANTHER" id="PTHR46696:SF1">
    <property type="entry name" value="CYTOCHROME P450 YJIB-RELATED"/>
    <property type="match status" value="1"/>
</dbReference>
<evidence type="ECO:0000256" key="6">
    <source>
        <dbReference type="ARBA" id="ARBA00023033"/>
    </source>
</evidence>
<dbReference type="InterPro" id="IPR017972">
    <property type="entry name" value="Cyt_P450_CS"/>
</dbReference>
<dbReference type="Gene3D" id="1.10.630.10">
    <property type="entry name" value="Cytochrome P450"/>
    <property type="match status" value="1"/>
</dbReference>
<comment type="similarity">
    <text evidence="1">Belongs to the cytochrome P450 family.</text>
</comment>
<dbReference type="GO" id="GO:0016705">
    <property type="term" value="F:oxidoreductase activity, acting on paired donors, with incorporation or reduction of molecular oxygen"/>
    <property type="evidence" value="ECO:0007669"/>
    <property type="project" value="InterPro"/>
</dbReference>
<dbReference type="GO" id="GO:0005506">
    <property type="term" value="F:iron ion binding"/>
    <property type="evidence" value="ECO:0007669"/>
    <property type="project" value="InterPro"/>
</dbReference>
<dbReference type="AlphaFoldDB" id="A0A6J6SLS9"/>
<dbReference type="InterPro" id="IPR036396">
    <property type="entry name" value="Cyt_P450_sf"/>
</dbReference>
<sequence length="400" mass="44427">MEIDAKDYGFDTSSLDFVSNPYPVYEKMRAGPPLVWCDELSMWLVSRHSCANDLLRSQKLGRVFAERQPLGEWEVFNWLNTESLLDSEPPSHTRMRRSLAPIFSRGGVGRMEEMVKGACEGLIGDIEAKITKFGSFDLVKDFAEPLPVHVICELLGIPRQDWDRTRDWSLAMVNLYEYVRTDAENVQGLGGARDFAALISNLASDRRTSAQDDVVSVLIANPEGIESERELIANCVLLFNGGTGATINALGNGVTELLSRGDQLNLYLSDPMAYTDTAVEEFLRFEAPLQLFERTVLEDVTLWDRSLAKGSKVGLLFGSANRDSEIFDDANGFDISRTRNQHLTFSAGTHFCLGAPLARLEIQTALPMLFNKFPALRLSGDPVPQNTFVVRGYSSVPVTA</sequence>